<dbReference type="InParanoid" id="A0A1I1WUR2"/>
<dbReference type="EMBL" id="FONA01000005">
    <property type="protein sequence ID" value="SFD98751.1"/>
    <property type="molecule type" value="Genomic_DNA"/>
</dbReference>
<evidence type="ECO:0000313" key="2">
    <source>
        <dbReference type="EMBL" id="SFD98751.1"/>
    </source>
</evidence>
<dbReference type="eggNOG" id="ENOG5033629">
    <property type="taxonomic scope" value="Bacteria"/>
</dbReference>
<organism evidence="2 3">
    <name type="scientific">Thermophagus xiamenensis</name>
    <dbReference type="NCBI Taxonomy" id="385682"/>
    <lineage>
        <taxon>Bacteria</taxon>
        <taxon>Pseudomonadati</taxon>
        <taxon>Bacteroidota</taxon>
        <taxon>Bacteroidia</taxon>
        <taxon>Marinilabiliales</taxon>
        <taxon>Marinilabiliaceae</taxon>
        <taxon>Thermophagus</taxon>
    </lineage>
</organism>
<keyword evidence="3" id="KW-1185">Reference proteome</keyword>
<feature type="transmembrane region" description="Helical" evidence="1">
    <location>
        <begin position="263"/>
        <end position="281"/>
    </location>
</feature>
<feature type="transmembrane region" description="Helical" evidence="1">
    <location>
        <begin position="287"/>
        <end position="304"/>
    </location>
</feature>
<feature type="transmembrane region" description="Helical" evidence="1">
    <location>
        <begin position="113"/>
        <end position="133"/>
    </location>
</feature>
<feature type="transmembrane region" description="Helical" evidence="1">
    <location>
        <begin position="311"/>
        <end position="328"/>
    </location>
</feature>
<keyword evidence="1" id="KW-0472">Membrane</keyword>
<feature type="transmembrane region" description="Helical" evidence="1">
    <location>
        <begin position="180"/>
        <end position="200"/>
    </location>
</feature>
<accession>A0A1I1WUR2</accession>
<feature type="transmembrane region" description="Helical" evidence="1">
    <location>
        <begin position="59"/>
        <end position="78"/>
    </location>
</feature>
<name>A0A1I1WUR2_9BACT</name>
<dbReference type="STRING" id="385682.SAMN05444380_10533"/>
<dbReference type="OrthoDB" id="1116060at2"/>
<protein>
    <recommendedName>
        <fullName evidence="4">EpsG family protein</fullName>
    </recommendedName>
</protein>
<gene>
    <name evidence="2" type="ORF">SAMN05444380_10533</name>
</gene>
<feature type="transmembrane region" description="Helical" evidence="1">
    <location>
        <begin position="230"/>
        <end position="251"/>
    </location>
</feature>
<proteinExistence type="predicted"/>
<feature type="transmembrane region" description="Helical" evidence="1">
    <location>
        <begin position="12"/>
        <end position="39"/>
    </location>
</feature>
<evidence type="ECO:0008006" key="4">
    <source>
        <dbReference type="Google" id="ProtNLM"/>
    </source>
</evidence>
<feature type="transmembrane region" description="Helical" evidence="1">
    <location>
        <begin position="85"/>
        <end position="107"/>
    </location>
</feature>
<dbReference type="AlphaFoldDB" id="A0A1I1WUR2"/>
<keyword evidence="1" id="KW-1133">Transmembrane helix</keyword>
<evidence type="ECO:0000256" key="1">
    <source>
        <dbReference type="SAM" id="Phobius"/>
    </source>
</evidence>
<keyword evidence="1" id="KW-0812">Transmembrane</keyword>
<sequence length="329" mass="37111">MLYRTLHNNSLLAFILVPFILFLFWIRVFLFDGSAPISFDGISMPLWEWMVRPLFGNNAYLAAAFSFVLVLLTAFTINRLAGRHGLLGSASVLPALMYALLVSGFLVVQRLNVVWMFNLFFLLAIERIWGIVIHGRKEGRSFDGALLVGIGSLVYVKGLYLYPLLLVVMGGLRVLTIRTFLASLMGVLLPFVLSAGYFFFVDRFMEFGVFIVFNLLSSTGQLSHNISTQIYLFFLGGIILVGIVNVFRFLPTQKIITRKLFRSVVWLTLLTFGACLTPFFSVELTPLIAIGPSMILAFWLDKMSKKIWQEVILWVFIGITIAVQIIHIG</sequence>
<feature type="transmembrane region" description="Helical" evidence="1">
    <location>
        <begin position="145"/>
        <end position="168"/>
    </location>
</feature>
<reference evidence="2 3" key="1">
    <citation type="submission" date="2016-10" db="EMBL/GenBank/DDBJ databases">
        <authorList>
            <person name="de Groot N.N."/>
        </authorList>
    </citation>
    <scope>NUCLEOTIDE SEQUENCE [LARGE SCALE GENOMIC DNA]</scope>
    <source>
        <strain evidence="2 3">DSM 19012</strain>
    </source>
</reference>
<dbReference type="Proteomes" id="UP000181976">
    <property type="component" value="Unassembled WGS sequence"/>
</dbReference>
<evidence type="ECO:0000313" key="3">
    <source>
        <dbReference type="Proteomes" id="UP000181976"/>
    </source>
</evidence>